<gene>
    <name evidence="1" type="ORF">WA026_001594</name>
</gene>
<reference evidence="1 2" key="1">
    <citation type="submission" date="2023-03" db="EMBL/GenBank/DDBJ databases">
        <title>Genome insight into feeding habits of ladybird beetles.</title>
        <authorList>
            <person name="Li H.-S."/>
            <person name="Huang Y.-H."/>
            <person name="Pang H."/>
        </authorList>
    </citation>
    <scope>NUCLEOTIDE SEQUENCE [LARGE SCALE GENOMIC DNA]</scope>
    <source>
        <strain evidence="1">SYSU_2023b</strain>
        <tissue evidence="1">Whole body</tissue>
    </source>
</reference>
<feature type="non-terminal residue" evidence="1">
    <location>
        <position position="86"/>
    </location>
</feature>
<evidence type="ECO:0000313" key="2">
    <source>
        <dbReference type="Proteomes" id="UP001431783"/>
    </source>
</evidence>
<protein>
    <submittedName>
        <fullName evidence="1">Uncharacterized protein</fullName>
    </submittedName>
</protein>
<organism evidence="1 2">
    <name type="scientific">Henosepilachna vigintioctopunctata</name>
    <dbReference type="NCBI Taxonomy" id="420089"/>
    <lineage>
        <taxon>Eukaryota</taxon>
        <taxon>Metazoa</taxon>
        <taxon>Ecdysozoa</taxon>
        <taxon>Arthropoda</taxon>
        <taxon>Hexapoda</taxon>
        <taxon>Insecta</taxon>
        <taxon>Pterygota</taxon>
        <taxon>Neoptera</taxon>
        <taxon>Endopterygota</taxon>
        <taxon>Coleoptera</taxon>
        <taxon>Polyphaga</taxon>
        <taxon>Cucujiformia</taxon>
        <taxon>Coccinelloidea</taxon>
        <taxon>Coccinellidae</taxon>
        <taxon>Epilachninae</taxon>
        <taxon>Epilachnini</taxon>
        <taxon>Henosepilachna</taxon>
    </lineage>
</organism>
<evidence type="ECO:0000313" key="1">
    <source>
        <dbReference type="EMBL" id="KAK9883420.1"/>
    </source>
</evidence>
<dbReference type="EMBL" id="JARQZJ010000091">
    <property type="protein sequence ID" value="KAK9883420.1"/>
    <property type="molecule type" value="Genomic_DNA"/>
</dbReference>
<name>A0AAW1ULM4_9CUCU</name>
<proteinExistence type="predicted"/>
<dbReference type="AlphaFoldDB" id="A0AAW1ULM4"/>
<keyword evidence="2" id="KW-1185">Reference proteome</keyword>
<dbReference type="Proteomes" id="UP001431783">
    <property type="component" value="Unassembled WGS sequence"/>
</dbReference>
<sequence>MNEITRPNENRGTCVDHIFLKSTDVQLKTAVVQSNISDHFIILGATDLQNSETAGTYNGNWKINFDPLEWKIKDHGWSFIEVNDIV</sequence>
<comment type="caution">
    <text evidence="1">The sequence shown here is derived from an EMBL/GenBank/DDBJ whole genome shotgun (WGS) entry which is preliminary data.</text>
</comment>
<accession>A0AAW1ULM4</accession>